<proteinExistence type="predicted"/>
<comment type="caution">
    <text evidence="1">The sequence shown here is derived from an EMBL/GenBank/DDBJ whole genome shotgun (WGS) entry which is preliminary data.</text>
</comment>
<dbReference type="EMBL" id="NILF01000008">
    <property type="protein sequence ID" value="TWL44338.1"/>
    <property type="molecule type" value="Genomic_DNA"/>
</dbReference>
<gene>
    <name evidence="1" type="ORF">CHCC15381_3000</name>
</gene>
<sequence length="51" mass="5895">MEVNVCDHLIFVQDVCLPDFHLCHLPYLSFFPLYYKKETASLKEAVTGSMT</sequence>
<name>A0ABY3G2E9_9BACI</name>
<evidence type="ECO:0000313" key="1">
    <source>
        <dbReference type="EMBL" id="TWL44338.1"/>
    </source>
</evidence>
<evidence type="ECO:0000313" key="2">
    <source>
        <dbReference type="Proteomes" id="UP000429980"/>
    </source>
</evidence>
<organism evidence="1 2">
    <name type="scientific">Bacillus paralicheniformis</name>
    <dbReference type="NCBI Taxonomy" id="1648923"/>
    <lineage>
        <taxon>Bacteria</taxon>
        <taxon>Bacillati</taxon>
        <taxon>Bacillota</taxon>
        <taxon>Bacilli</taxon>
        <taxon>Bacillales</taxon>
        <taxon>Bacillaceae</taxon>
        <taxon>Bacillus</taxon>
    </lineage>
</organism>
<protein>
    <submittedName>
        <fullName evidence="1">Uncharacterized protein</fullName>
    </submittedName>
</protein>
<reference evidence="1 2" key="1">
    <citation type="submission" date="2019-06" db="EMBL/GenBank/DDBJ databases">
        <title>Genome sequence analysis of &gt;100 Bacillus licheniformis strains suggests intrinsic resistance to this species.</title>
        <authorList>
            <person name="Wels M."/>
            <person name="Siezen R.J."/>
            <person name="Johansen E."/>
            <person name="Stuer-Lauridsen B."/>
            <person name="Bjerre K."/>
            <person name="Nielsen B.K.K."/>
        </authorList>
    </citation>
    <scope>NUCLEOTIDE SEQUENCE [LARGE SCALE GENOMIC DNA]</scope>
    <source>
        <strain evidence="1 2">BAC-15381</strain>
    </source>
</reference>
<accession>A0ABY3G2E9</accession>
<dbReference type="Proteomes" id="UP000429980">
    <property type="component" value="Unassembled WGS sequence"/>
</dbReference>
<keyword evidence="2" id="KW-1185">Reference proteome</keyword>